<proteinExistence type="predicted"/>
<evidence type="ECO:0000313" key="3">
    <source>
        <dbReference type="EMBL" id="CAH3033051.1"/>
    </source>
</evidence>
<keyword evidence="1" id="KW-0175">Coiled coil</keyword>
<sequence length="147" mass="16856">MSLSPSQPRKLPSRPSSRESSPMSSPRIGKRNSLRGSSSQIPVRKDSGTPTNKAKPAPLLRTRSRDFMDAVKKFEGGKLPEKLMKTFDEERKAIGDHLAQCENDLREIREFVARTQEDFQKIRSQTRKLKNEVNELRDFNKMALKRS</sequence>
<protein>
    <submittedName>
        <fullName evidence="3">Uncharacterized protein</fullName>
    </submittedName>
</protein>
<evidence type="ECO:0000256" key="2">
    <source>
        <dbReference type="SAM" id="MobiDB-lite"/>
    </source>
</evidence>
<organism evidence="3 4">
    <name type="scientific">Pocillopora meandrina</name>
    <dbReference type="NCBI Taxonomy" id="46732"/>
    <lineage>
        <taxon>Eukaryota</taxon>
        <taxon>Metazoa</taxon>
        <taxon>Cnidaria</taxon>
        <taxon>Anthozoa</taxon>
        <taxon>Hexacorallia</taxon>
        <taxon>Scleractinia</taxon>
        <taxon>Astrocoeniina</taxon>
        <taxon>Pocilloporidae</taxon>
        <taxon>Pocillopora</taxon>
    </lineage>
</organism>
<accession>A0AAU9VL78</accession>
<reference evidence="3 4" key="1">
    <citation type="submission" date="2022-05" db="EMBL/GenBank/DDBJ databases">
        <authorList>
            <consortium name="Genoscope - CEA"/>
            <person name="William W."/>
        </authorList>
    </citation>
    <scope>NUCLEOTIDE SEQUENCE [LARGE SCALE GENOMIC DNA]</scope>
</reference>
<feature type="coiled-coil region" evidence="1">
    <location>
        <begin position="98"/>
        <end position="132"/>
    </location>
</feature>
<gene>
    <name evidence="3" type="ORF">PMEA_00010880</name>
</gene>
<dbReference type="EMBL" id="CALNXJ010000002">
    <property type="protein sequence ID" value="CAH3033051.1"/>
    <property type="molecule type" value="Genomic_DNA"/>
</dbReference>
<evidence type="ECO:0000313" key="4">
    <source>
        <dbReference type="Proteomes" id="UP001159428"/>
    </source>
</evidence>
<name>A0AAU9VL78_9CNID</name>
<dbReference type="AlphaFoldDB" id="A0AAU9VL78"/>
<keyword evidence="4" id="KW-1185">Reference proteome</keyword>
<feature type="region of interest" description="Disordered" evidence="2">
    <location>
        <begin position="1"/>
        <end position="64"/>
    </location>
</feature>
<comment type="caution">
    <text evidence="3">The sequence shown here is derived from an EMBL/GenBank/DDBJ whole genome shotgun (WGS) entry which is preliminary data.</text>
</comment>
<dbReference type="Proteomes" id="UP001159428">
    <property type="component" value="Unassembled WGS sequence"/>
</dbReference>
<evidence type="ECO:0000256" key="1">
    <source>
        <dbReference type="SAM" id="Coils"/>
    </source>
</evidence>
<feature type="compositionally biased region" description="Low complexity" evidence="2">
    <location>
        <begin position="1"/>
        <end position="27"/>
    </location>
</feature>